<dbReference type="AlphaFoldDB" id="A0A7K0ERB4"/>
<name>A0A7K0ERB4_9BACT</name>
<evidence type="ECO:0000313" key="2">
    <source>
        <dbReference type="Proteomes" id="UP000441754"/>
    </source>
</evidence>
<organism evidence="1 2">
    <name type="scientific">Larkinella terrae</name>
    <dbReference type="NCBI Taxonomy" id="2025311"/>
    <lineage>
        <taxon>Bacteria</taxon>
        <taxon>Pseudomonadati</taxon>
        <taxon>Bacteroidota</taxon>
        <taxon>Cytophagia</taxon>
        <taxon>Cytophagales</taxon>
        <taxon>Spirosomataceae</taxon>
        <taxon>Larkinella</taxon>
    </lineage>
</organism>
<accession>A0A7K0ERB4</accession>
<sequence length="54" mass="6272">MIGLTEKSFENSFLTESPKEFDRNPFGGDVECVFKKCCKKWKKKGKHCKNCPDK</sequence>
<protein>
    <submittedName>
        <fullName evidence="1">Uncharacterized protein</fullName>
    </submittedName>
</protein>
<dbReference type="EMBL" id="WJXZ01000014">
    <property type="protein sequence ID" value="MRS64312.1"/>
    <property type="molecule type" value="Genomic_DNA"/>
</dbReference>
<reference evidence="1 2" key="1">
    <citation type="journal article" date="2018" name="Antonie Van Leeuwenhoek">
        <title>Larkinella terrae sp. nov., isolated from soil on Jeju Island, South Korea.</title>
        <authorList>
            <person name="Ten L.N."/>
            <person name="Jeon J."/>
            <person name="Park S.J."/>
            <person name="Park S."/>
            <person name="Lee S.Y."/>
            <person name="Kim M.K."/>
            <person name="Jung H.Y."/>
        </authorList>
    </citation>
    <scope>NUCLEOTIDE SEQUENCE [LARGE SCALE GENOMIC DNA]</scope>
    <source>
        <strain evidence="1 2">KCTC 52001</strain>
    </source>
</reference>
<keyword evidence="2" id="KW-1185">Reference proteome</keyword>
<proteinExistence type="predicted"/>
<comment type="caution">
    <text evidence="1">The sequence shown here is derived from an EMBL/GenBank/DDBJ whole genome shotgun (WGS) entry which is preliminary data.</text>
</comment>
<dbReference type="Proteomes" id="UP000441754">
    <property type="component" value="Unassembled WGS sequence"/>
</dbReference>
<evidence type="ECO:0000313" key="1">
    <source>
        <dbReference type="EMBL" id="MRS64312.1"/>
    </source>
</evidence>
<gene>
    <name evidence="1" type="ORF">GJJ30_23645</name>
</gene>